<dbReference type="Proteomes" id="UP000600774">
    <property type="component" value="Unassembled WGS sequence"/>
</dbReference>
<evidence type="ECO:0000313" key="5">
    <source>
        <dbReference type="Proteomes" id="UP000600774"/>
    </source>
</evidence>
<dbReference type="PANTHER" id="PTHR11808:SF80">
    <property type="entry name" value="CYSTATHIONINE GAMMA-LYASE"/>
    <property type="match status" value="1"/>
</dbReference>
<dbReference type="OMA" id="EHTFVDM"/>
<comment type="caution">
    <text evidence="4">The sequence shown here is derived from an EMBL/GenBank/DDBJ whole genome shotgun (WGS) entry which is preliminary data.</text>
</comment>
<dbReference type="RefSeq" id="WP_011022500.1">
    <property type="nucleotide sequence ID" value="NZ_DUJU01000161.1"/>
</dbReference>
<dbReference type="InterPro" id="IPR015422">
    <property type="entry name" value="PyrdxlP-dep_Trfase_small"/>
</dbReference>
<dbReference type="Gene3D" id="3.90.1150.10">
    <property type="entry name" value="Aspartate Aminotransferase, domain 1"/>
    <property type="match status" value="1"/>
</dbReference>
<dbReference type="FunFam" id="3.40.640.10:FF:000046">
    <property type="entry name" value="Cystathionine gamma-lyase"/>
    <property type="match status" value="1"/>
</dbReference>
<dbReference type="AlphaFoldDB" id="A0A832W9M6"/>
<keyword evidence="4" id="KW-0808">Transferase</keyword>
<dbReference type="Pfam" id="PF01053">
    <property type="entry name" value="Cys_Met_Meta_PP"/>
    <property type="match status" value="1"/>
</dbReference>
<protein>
    <submittedName>
        <fullName evidence="4">PLP-dependent transferase</fullName>
    </submittedName>
</protein>
<dbReference type="GO" id="GO:0016740">
    <property type="term" value="F:transferase activity"/>
    <property type="evidence" value="ECO:0007669"/>
    <property type="project" value="UniProtKB-KW"/>
</dbReference>
<reference evidence="4" key="1">
    <citation type="journal article" date="2020" name="bioRxiv">
        <title>A rank-normalized archaeal taxonomy based on genome phylogeny resolves widespread incomplete and uneven classifications.</title>
        <authorList>
            <person name="Rinke C."/>
            <person name="Chuvochina M."/>
            <person name="Mussig A.J."/>
            <person name="Chaumeil P.-A."/>
            <person name="Waite D.W."/>
            <person name="Whitman W.B."/>
            <person name="Parks D.H."/>
            <person name="Hugenholtz P."/>
        </authorList>
    </citation>
    <scope>NUCLEOTIDE SEQUENCE</scope>
    <source>
        <strain evidence="4">UBA8876</strain>
    </source>
</reference>
<evidence type="ECO:0000313" key="4">
    <source>
        <dbReference type="EMBL" id="HIH95163.1"/>
    </source>
</evidence>
<dbReference type="EMBL" id="DUJU01000161">
    <property type="protein sequence ID" value="HIH95163.1"/>
    <property type="molecule type" value="Genomic_DNA"/>
</dbReference>
<dbReference type="InterPro" id="IPR000277">
    <property type="entry name" value="Cys/Met-Metab_PyrdxlP-dep_enz"/>
</dbReference>
<evidence type="ECO:0000256" key="2">
    <source>
        <dbReference type="ARBA" id="ARBA00022898"/>
    </source>
</evidence>
<gene>
    <name evidence="4" type="ORF">HA338_14465</name>
</gene>
<dbReference type="GO" id="GO:0005737">
    <property type="term" value="C:cytoplasm"/>
    <property type="evidence" value="ECO:0007669"/>
    <property type="project" value="TreeGrafter"/>
</dbReference>
<keyword evidence="2" id="KW-0663">Pyridoxal phosphate</keyword>
<keyword evidence="3" id="KW-0456">Lyase</keyword>
<dbReference type="FunFam" id="3.90.1150.10:FF:000008">
    <property type="entry name" value="Cystathionine gamma-synthase"/>
    <property type="match status" value="1"/>
</dbReference>
<dbReference type="InterPro" id="IPR015424">
    <property type="entry name" value="PyrdxlP-dep_Trfase"/>
</dbReference>
<comment type="cofactor">
    <cofactor evidence="1">
        <name>pyridoxal 5'-phosphate</name>
        <dbReference type="ChEBI" id="CHEBI:597326"/>
    </cofactor>
</comment>
<dbReference type="PIRSF" id="PIRSF001434">
    <property type="entry name" value="CGS"/>
    <property type="match status" value="1"/>
</dbReference>
<evidence type="ECO:0000256" key="1">
    <source>
        <dbReference type="ARBA" id="ARBA00001933"/>
    </source>
</evidence>
<proteinExistence type="predicted"/>
<dbReference type="GeneID" id="1474421"/>
<dbReference type="GO" id="GO:0016846">
    <property type="term" value="F:carbon-sulfur lyase activity"/>
    <property type="evidence" value="ECO:0007669"/>
    <property type="project" value="TreeGrafter"/>
</dbReference>
<dbReference type="GO" id="GO:0019346">
    <property type="term" value="P:transsulfuration"/>
    <property type="evidence" value="ECO:0007669"/>
    <property type="project" value="InterPro"/>
</dbReference>
<accession>A0A832W9M6</accession>
<organism evidence="4 5">
    <name type="scientific">Methanosarcina acetivorans</name>
    <dbReference type="NCBI Taxonomy" id="2214"/>
    <lineage>
        <taxon>Archaea</taxon>
        <taxon>Methanobacteriati</taxon>
        <taxon>Methanobacteriota</taxon>
        <taxon>Stenosarchaea group</taxon>
        <taxon>Methanomicrobia</taxon>
        <taxon>Methanosarcinales</taxon>
        <taxon>Methanosarcinaceae</taxon>
        <taxon>Methanosarcina</taxon>
    </lineage>
</organism>
<dbReference type="Gene3D" id="3.40.640.10">
    <property type="entry name" value="Type I PLP-dependent aspartate aminotransferase-like (Major domain)"/>
    <property type="match status" value="1"/>
</dbReference>
<name>A0A832W9M6_9EURY</name>
<dbReference type="SUPFAM" id="SSF53383">
    <property type="entry name" value="PLP-dependent transferases"/>
    <property type="match status" value="1"/>
</dbReference>
<evidence type="ECO:0000256" key="3">
    <source>
        <dbReference type="ARBA" id="ARBA00023239"/>
    </source>
</evidence>
<dbReference type="InterPro" id="IPR015421">
    <property type="entry name" value="PyrdxlP-dep_Trfase_major"/>
</dbReference>
<dbReference type="GO" id="GO:0030170">
    <property type="term" value="F:pyridoxal phosphate binding"/>
    <property type="evidence" value="ECO:0007669"/>
    <property type="project" value="InterPro"/>
</dbReference>
<dbReference type="CDD" id="cd00614">
    <property type="entry name" value="CGS_like"/>
    <property type="match status" value="1"/>
</dbReference>
<sequence>MERELKFATKCVHAGEEPDPVFGAHTTPIFQTSTFIFKNVEQGAARFAGEESGYVYTRIPPNTPTHAVLAEKVAVLEGGEAGQTFASGMAAITAVVLSTLKQGDHLISTDVVYGCTYSLFSEILPGFGIDVSFVDTSDIKKVRAAFKPETRMVFLETPANPTITVCDIREISKLAKAQGAICIVDNTFATPYFQKPLELGADISLSSCTKYIGGHADLLGGIVVGSRDFMKSLGKVVGYTGGIMGLHEAWLCIRGLKTLHIRMERHAENALTVANFLEAHPTVEWVRYPGLSNHPQHEVAKKQMSGYGGMLSFEIRGGVEAGRRLMDSVRLCSLAVSLGATDTLIQHPASMTHACIPGHIRNKVGIKDGLVRLSVGIEDPEDIIADLEQALSKVYCRRGNGFDPCN</sequence>
<dbReference type="PANTHER" id="PTHR11808">
    <property type="entry name" value="TRANS-SULFURATION ENZYME FAMILY MEMBER"/>
    <property type="match status" value="1"/>
</dbReference>